<sequence>MLTTKMSKEERESALKPIRLYVFLSAAGLPIKREKLEEILEKAGDSQAVLGKELFKYYKAQGSSLKLITAGIAKLSMDYFSSNGTSKISAKSVGQPNIDIQDLELWQKTTGFYSPKVSMEKQLQNF</sequence>
<accession>A0A9W6Z602</accession>
<dbReference type="AlphaFoldDB" id="A0A9W6Z602"/>
<evidence type="ECO:0000313" key="2">
    <source>
        <dbReference type="Proteomes" id="UP001165063"/>
    </source>
</evidence>
<keyword evidence="2" id="KW-1185">Reference proteome</keyword>
<dbReference type="EMBL" id="BSXU01005323">
    <property type="protein sequence ID" value="GMG52516.1"/>
    <property type="molecule type" value="Genomic_DNA"/>
</dbReference>
<organism evidence="1 2">
    <name type="scientific">Ambrosiozyma monospora</name>
    <name type="common">Yeast</name>
    <name type="synonym">Endomycopsis monosporus</name>
    <dbReference type="NCBI Taxonomy" id="43982"/>
    <lineage>
        <taxon>Eukaryota</taxon>
        <taxon>Fungi</taxon>
        <taxon>Dikarya</taxon>
        <taxon>Ascomycota</taxon>
        <taxon>Saccharomycotina</taxon>
        <taxon>Pichiomycetes</taxon>
        <taxon>Pichiales</taxon>
        <taxon>Pichiaceae</taxon>
        <taxon>Ambrosiozyma</taxon>
    </lineage>
</organism>
<comment type="caution">
    <text evidence="1">The sequence shown here is derived from an EMBL/GenBank/DDBJ whole genome shotgun (WGS) entry which is preliminary data.</text>
</comment>
<dbReference type="Proteomes" id="UP001165063">
    <property type="component" value="Unassembled WGS sequence"/>
</dbReference>
<evidence type="ECO:0000313" key="1">
    <source>
        <dbReference type="EMBL" id="GMG52516.1"/>
    </source>
</evidence>
<proteinExistence type="predicted"/>
<protein>
    <submittedName>
        <fullName evidence="1">Unnamed protein product</fullName>
    </submittedName>
</protein>
<gene>
    <name evidence="1" type="ORF">Amon01_000733500</name>
</gene>
<reference evidence="1" key="1">
    <citation type="submission" date="2023-04" db="EMBL/GenBank/DDBJ databases">
        <title>Ambrosiozyma monospora NBRC 1965.</title>
        <authorList>
            <person name="Ichikawa N."/>
            <person name="Sato H."/>
            <person name="Tonouchi N."/>
        </authorList>
    </citation>
    <scope>NUCLEOTIDE SEQUENCE</scope>
    <source>
        <strain evidence="1">NBRC 1965</strain>
    </source>
</reference>
<name>A0A9W6Z602_AMBMO</name>